<dbReference type="SUPFAM" id="SSF52172">
    <property type="entry name" value="CheY-like"/>
    <property type="match status" value="1"/>
</dbReference>
<dbReference type="EMBL" id="ANNX02000020">
    <property type="protein sequence ID" value="KYC41646.1"/>
    <property type="molecule type" value="Genomic_DNA"/>
</dbReference>
<dbReference type="PANTHER" id="PTHR44591">
    <property type="entry name" value="STRESS RESPONSE REGULATOR PROTEIN 1"/>
    <property type="match status" value="1"/>
</dbReference>
<evidence type="ECO:0000256" key="2">
    <source>
        <dbReference type="PROSITE-ProRule" id="PRU00169"/>
    </source>
</evidence>
<keyword evidence="1 2" id="KW-0597">Phosphoprotein</keyword>
<dbReference type="Pfam" id="PF00072">
    <property type="entry name" value="Response_reg"/>
    <property type="match status" value="1"/>
</dbReference>
<accession>A0A139XAF0</accession>
<feature type="domain" description="Response regulatory" evidence="3">
    <location>
        <begin position="14"/>
        <end position="131"/>
    </location>
</feature>
<dbReference type="InterPro" id="IPR050595">
    <property type="entry name" value="Bact_response_regulator"/>
</dbReference>
<dbReference type="GO" id="GO:0000160">
    <property type="term" value="P:phosphorelay signal transduction system"/>
    <property type="evidence" value="ECO:0007669"/>
    <property type="project" value="InterPro"/>
</dbReference>
<protein>
    <recommendedName>
        <fullName evidence="3">Response regulatory domain-containing protein</fullName>
    </recommendedName>
</protein>
<dbReference type="InterPro" id="IPR011006">
    <property type="entry name" value="CheY-like_superfamily"/>
</dbReference>
<dbReference type="PROSITE" id="PS50110">
    <property type="entry name" value="RESPONSE_REGULATORY"/>
    <property type="match status" value="1"/>
</dbReference>
<evidence type="ECO:0000313" key="5">
    <source>
        <dbReference type="Proteomes" id="UP000076925"/>
    </source>
</evidence>
<name>A0A139XAF0_9CYAN</name>
<dbReference type="Proteomes" id="UP000076925">
    <property type="component" value="Unassembled WGS sequence"/>
</dbReference>
<sequence>MIIKILRLMKIEKYILAINFEANQSHFIKVSLESNSSLKVITTESISHGVLFVKNYIPDAIIIDIMIPDSDKFTFFKELKNDLSTRKIPIILLIDKVQKINFNQLIHLNIVGIISKPFEILKLADRLAELMEWK</sequence>
<evidence type="ECO:0000259" key="3">
    <source>
        <dbReference type="PROSITE" id="PS50110"/>
    </source>
</evidence>
<keyword evidence="5" id="KW-1185">Reference proteome</keyword>
<evidence type="ECO:0000313" key="4">
    <source>
        <dbReference type="EMBL" id="KYC41646.1"/>
    </source>
</evidence>
<dbReference type="InterPro" id="IPR001789">
    <property type="entry name" value="Sig_transdc_resp-reg_receiver"/>
</dbReference>
<dbReference type="SMART" id="SM00448">
    <property type="entry name" value="REC"/>
    <property type="match status" value="1"/>
</dbReference>
<dbReference type="AlphaFoldDB" id="A0A139XAF0"/>
<dbReference type="PANTHER" id="PTHR44591:SF22">
    <property type="entry name" value="CHEY SUBFAMILY"/>
    <property type="match status" value="1"/>
</dbReference>
<comment type="caution">
    <text evidence="4">The sequence shown here is derived from an EMBL/GenBank/DDBJ whole genome shotgun (WGS) entry which is preliminary data.</text>
</comment>
<reference evidence="4 5" key="1">
    <citation type="journal article" date="2013" name="Genome Biol. Evol.">
        <title>Genomes of Stigonematalean cyanobacteria (subsection V) and the evolution of oxygenic photosynthesis from prokaryotes to plastids.</title>
        <authorList>
            <person name="Dagan T."/>
            <person name="Roettger M."/>
            <person name="Stucken K."/>
            <person name="Landan G."/>
            <person name="Koch R."/>
            <person name="Major P."/>
            <person name="Gould S.B."/>
            <person name="Goremykin V.V."/>
            <person name="Rippka R."/>
            <person name="Tandeau de Marsac N."/>
            <person name="Gugger M."/>
            <person name="Lockhart P.J."/>
            <person name="Allen J.F."/>
            <person name="Brune I."/>
            <person name="Maus I."/>
            <person name="Puhler A."/>
            <person name="Martin W.F."/>
        </authorList>
    </citation>
    <scope>NUCLEOTIDE SEQUENCE [LARGE SCALE GENOMIC DNA]</scope>
    <source>
        <strain evidence="4 5">PCC 7110</strain>
    </source>
</reference>
<dbReference type="STRING" id="128403.WA1_16495"/>
<dbReference type="Gene3D" id="3.40.50.2300">
    <property type="match status" value="1"/>
</dbReference>
<feature type="modified residue" description="4-aspartylphosphate" evidence="2">
    <location>
        <position position="64"/>
    </location>
</feature>
<organism evidence="4 5">
    <name type="scientific">Scytonema hofmannii PCC 7110</name>
    <dbReference type="NCBI Taxonomy" id="128403"/>
    <lineage>
        <taxon>Bacteria</taxon>
        <taxon>Bacillati</taxon>
        <taxon>Cyanobacteriota</taxon>
        <taxon>Cyanophyceae</taxon>
        <taxon>Nostocales</taxon>
        <taxon>Scytonemataceae</taxon>
        <taxon>Scytonema</taxon>
    </lineage>
</organism>
<evidence type="ECO:0000256" key="1">
    <source>
        <dbReference type="ARBA" id="ARBA00022553"/>
    </source>
</evidence>
<proteinExistence type="predicted"/>
<gene>
    <name evidence="4" type="ORF">WA1_16495</name>
</gene>